<dbReference type="InterPro" id="IPR041527">
    <property type="entry name" value="YhcG_N"/>
</dbReference>
<evidence type="ECO:0000259" key="2">
    <source>
        <dbReference type="Pfam" id="PF17761"/>
    </source>
</evidence>
<name>A0A9E2BFK7_PSYF1</name>
<evidence type="ECO:0000313" key="4">
    <source>
        <dbReference type="Proteomes" id="UP000811545"/>
    </source>
</evidence>
<protein>
    <recommendedName>
        <fullName evidence="5">DUF1016 domain-containing protein</fullName>
    </recommendedName>
</protein>
<dbReference type="AlphaFoldDB" id="A0A9E2BFK7"/>
<dbReference type="Proteomes" id="UP000811545">
    <property type="component" value="Unassembled WGS sequence"/>
</dbReference>
<sequence length="398" mass="46095">MSVERNKYQDFLVQVKSRIQTAQMRAILSVNAELIYLYWDIGRMIDKKQKAEGWGTGVIPKLARDIRNELPEVKGFSERNISYMIRFAKEYGEPLILQQAVAKLSKGQNAEKVPQTVAQLHQREILGKLHQTILKIPWGHNIILMEKVKDMSSRLWYMQKTIENGWSRNVLNLMIDGNAHQREGKAVTNFDLRLPSPQSDLAKQSLKDPYIFDFLTLEEPFRERELEISLIQHLEKFLLELGQGFSFVGRQYHLNVGENDFYIDLLFYHLRLRCFIVIEIKKGEFKPEYAGKMNFYCNVVDDVLKHETDHQTIGLILCQDKNTVVAEYVLRGFNKPIGVSEYELTRALPESLKSSLPTVEEIEEEMAFQSDFVQNDTFQIGVVVVEGLKNKKTTKGSE</sequence>
<dbReference type="PANTHER" id="PTHR30547:SF0">
    <property type="entry name" value="BLR8175 PROTEIN"/>
    <property type="match status" value="1"/>
</dbReference>
<gene>
    <name evidence="3" type="ORF">DDT42_00540</name>
</gene>
<dbReference type="InterPro" id="IPR011856">
    <property type="entry name" value="tRNA_endonuc-like_dom_sf"/>
</dbReference>
<comment type="caution">
    <text evidence="3">The sequence shown here is derived from an EMBL/GenBank/DDBJ whole genome shotgun (WGS) entry which is preliminary data.</text>
</comment>
<evidence type="ECO:0000259" key="1">
    <source>
        <dbReference type="Pfam" id="PF06250"/>
    </source>
</evidence>
<dbReference type="InterPro" id="IPR053148">
    <property type="entry name" value="PD-DEXK-like_domain"/>
</dbReference>
<accession>A0A9E2BFK7</accession>
<dbReference type="EMBL" id="QLTW01000017">
    <property type="protein sequence ID" value="MBT9144695.1"/>
    <property type="molecule type" value="Genomic_DNA"/>
</dbReference>
<organism evidence="3 4">
    <name type="scientific">Psychracetigena formicireducens</name>
    <dbReference type="NCBI Taxonomy" id="2986056"/>
    <lineage>
        <taxon>Bacteria</taxon>
        <taxon>Bacillati</taxon>
        <taxon>Candidatus Lithacetigenota</taxon>
        <taxon>Candidatus Psychracetigena</taxon>
    </lineage>
</organism>
<dbReference type="Pfam" id="PF06250">
    <property type="entry name" value="YhcG_C"/>
    <property type="match status" value="1"/>
</dbReference>
<feature type="domain" description="YhcG PDDEXK nuclease" evidence="1">
    <location>
        <begin position="204"/>
        <end position="357"/>
    </location>
</feature>
<feature type="domain" description="YhcG N-terminal" evidence="2">
    <location>
        <begin position="14"/>
        <end position="182"/>
    </location>
</feature>
<dbReference type="GO" id="GO:0003676">
    <property type="term" value="F:nucleic acid binding"/>
    <property type="evidence" value="ECO:0007669"/>
    <property type="project" value="InterPro"/>
</dbReference>
<reference evidence="3 4" key="1">
    <citation type="journal article" date="2021" name="bioRxiv">
        <title>Unique metabolic strategies in Hadean analogues reveal hints for primordial physiology.</title>
        <authorList>
            <person name="Nobu M.K."/>
            <person name="Nakai R."/>
            <person name="Tamazawa S."/>
            <person name="Mori H."/>
            <person name="Toyoda A."/>
            <person name="Ijiri A."/>
            <person name="Suzuki S."/>
            <person name="Kurokawa K."/>
            <person name="Kamagata Y."/>
            <person name="Tamaki H."/>
        </authorList>
    </citation>
    <scope>NUCLEOTIDE SEQUENCE [LARGE SCALE GENOMIC DNA]</scope>
    <source>
        <strain evidence="3">BS525</strain>
    </source>
</reference>
<proteinExistence type="predicted"/>
<dbReference type="PANTHER" id="PTHR30547">
    <property type="entry name" value="UNCHARACTERIZED PROTEIN YHCG-RELATED"/>
    <property type="match status" value="1"/>
</dbReference>
<dbReference type="Gene3D" id="3.40.1350.10">
    <property type="match status" value="1"/>
</dbReference>
<evidence type="ECO:0008006" key="5">
    <source>
        <dbReference type="Google" id="ProtNLM"/>
    </source>
</evidence>
<dbReference type="InterPro" id="IPR009362">
    <property type="entry name" value="YhcG_C"/>
</dbReference>
<dbReference type="Pfam" id="PF17761">
    <property type="entry name" value="DUF1016_N"/>
    <property type="match status" value="1"/>
</dbReference>
<evidence type="ECO:0000313" key="3">
    <source>
        <dbReference type="EMBL" id="MBT9144695.1"/>
    </source>
</evidence>